<feature type="domain" description="GFO/IDH/MocA-like oxidoreductase" evidence="2">
    <location>
        <begin position="136"/>
        <end position="259"/>
    </location>
</feature>
<proteinExistence type="predicted"/>
<dbReference type="GO" id="GO:0000166">
    <property type="term" value="F:nucleotide binding"/>
    <property type="evidence" value="ECO:0007669"/>
    <property type="project" value="InterPro"/>
</dbReference>
<evidence type="ECO:0008006" key="5">
    <source>
        <dbReference type="Google" id="ProtNLM"/>
    </source>
</evidence>
<gene>
    <name evidence="3" type="ORF">A3H66_01665</name>
</gene>
<evidence type="ECO:0000313" key="3">
    <source>
        <dbReference type="EMBL" id="OGF24378.1"/>
    </source>
</evidence>
<dbReference type="Gene3D" id="3.30.360.10">
    <property type="entry name" value="Dihydrodipicolinate Reductase, domain 2"/>
    <property type="match status" value="1"/>
</dbReference>
<comment type="caution">
    <text evidence="3">The sequence shown here is derived from an EMBL/GenBank/DDBJ whole genome shotgun (WGS) entry which is preliminary data.</text>
</comment>
<dbReference type="PANTHER" id="PTHR43377">
    <property type="entry name" value="BILIVERDIN REDUCTASE A"/>
    <property type="match status" value="1"/>
</dbReference>
<dbReference type="Pfam" id="PF22725">
    <property type="entry name" value="GFO_IDH_MocA_C3"/>
    <property type="match status" value="1"/>
</dbReference>
<dbReference type="Pfam" id="PF01408">
    <property type="entry name" value="GFO_IDH_MocA"/>
    <property type="match status" value="1"/>
</dbReference>
<feature type="domain" description="Gfo/Idh/MocA-like oxidoreductase N-terminal" evidence="1">
    <location>
        <begin position="6"/>
        <end position="99"/>
    </location>
</feature>
<evidence type="ECO:0000313" key="4">
    <source>
        <dbReference type="Proteomes" id="UP000178783"/>
    </source>
</evidence>
<dbReference type="AlphaFoldDB" id="A0A1F5SCG0"/>
<dbReference type="EMBL" id="MFFW01000022">
    <property type="protein sequence ID" value="OGF24378.1"/>
    <property type="molecule type" value="Genomic_DNA"/>
</dbReference>
<dbReference type="Gene3D" id="3.40.50.720">
    <property type="entry name" value="NAD(P)-binding Rossmann-like Domain"/>
    <property type="match status" value="1"/>
</dbReference>
<dbReference type="SUPFAM" id="SSF51735">
    <property type="entry name" value="NAD(P)-binding Rossmann-fold domains"/>
    <property type="match status" value="1"/>
</dbReference>
<dbReference type="InterPro" id="IPR055170">
    <property type="entry name" value="GFO_IDH_MocA-like_dom"/>
</dbReference>
<reference evidence="3 4" key="1">
    <citation type="journal article" date="2016" name="Nat. Commun.">
        <title>Thousands of microbial genomes shed light on interconnected biogeochemical processes in an aquifer system.</title>
        <authorList>
            <person name="Anantharaman K."/>
            <person name="Brown C.T."/>
            <person name="Hug L.A."/>
            <person name="Sharon I."/>
            <person name="Castelle C.J."/>
            <person name="Probst A.J."/>
            <person name="Thomas B.C."/>
            <person name="Singh A."/>
            <person name="Wilkins M.J."/>
            <person name="Karaoz U."/>
            <person name="Brodie E.L."/>
            <person name="Williams K.H."/>
            <person name="Hubbard S.S."/>
            <person name="Banfield J.F."/>
        </authorList>
    </citation>
    <scope>NUCLEOTIDE SEQUENCE [LARGE SCALE GENOMIC DNA]</scope>
</reference>
<name>A0A1F5SCG0_9BACT</name>
<accession>A0A1F5SCG0</accession>
<dbReference type="InterPro" id="IPR036291">
    <property type="entry name" value="NAD(P)-bd_dom_sf"/>
</dbReference>
<protein>
    <recommendedName>
        <fullName evidence="5">Gfo/Idh/MocA-like oxidoreductase N-terminal domain-containing protein</fullName>
    </recommendedName>
</protein>
<organism evidence="3 4">
    <name type="scientific">Candidatus Falkowbacteria bacterium RIFCSPLOWO2_02_FULL_45_21</name>
    <dbReference type="NCBI Taxonomy" id="1797989"/>
    <lineage>
        <taxon>Bacteria</taxon>
        <taxon>Candidatus Falkowiibacteriota</taxon>
    </lineage>
</organism>
<dbReference type="InterPro" id="IPR000683">
    <property type="entry name" value="Gfo/Idh/MocA-like_OxRdtase_N"/>
</dbReference>
<dbReference type="PANTHER" id="PTHR43377:SF1">
    <property type="entry name" value="BILIVERDIN REDUCTASE A"/>
    <property type="match status" value="1"/>
</dbReference>
<dbReference type="SUPFAM" id="SSF55347">
    <property type="entry name" value="Glyceraldehyde-3-phosphate dehydrogenase-like, C-terminal domain"/>
    <property type="match status" value="1"/>
</dbReference>
<dbReference type="InterPro" id="IPR051450">
    <property type="entry name" value="Gfo/Idh/MocA_Oxidoreductases"/>
</dbReference>
<evidence type="ECO:0000259" key="2">
    <source>
        <dbReference type="Pfam" id="PF22725"/>
    </source>
</evidence>
<dbReference type="Proteomes" id="UP000178783">
    <property type="component" value="Unassembled WGS sequence"/>
</dbReference>
<sequence length="345" mass="39227">MKNNKLKFLIVGLGSMGKRRIRNLRFLGERQLVGFDISPARREEAKAKYGIKIVGNLKELSGKDYDVVIISTPPDKHGDYIRLALKNKKHFFVEHPTSDDGYSDIFSAQNRLVAGGKKSSIVMAPSRTLCYYRPVKMIKRILDQGSLGKVLAFQYHLGQYLSDWHPYEDYRQVYFSKKASGACREMLPFELIWLNWLLGSEVSQIFGLTGKISDLEMPADDILLANLKYKNGILGNLMIDVISRQPFRTLRLLGSDGVLTWEKFDSVIKLFKARSKKTEIIPVPKGHPAAGYLNEEEMYQDEIKAFVNAVKGGSAYPHTFVDNWRLLKVLFALEKSGRTGKKIEL</sequence>
<evidence type="ECO:0000259" key="1">
    <source>
        <dbReference type="Pfam" id="PF01408"/>
    </source>
</evidence>
<dbReference type="STRING" id="1797989.A3H66_01665"/>